<feature type="region of interest" description="Disordered" evidence="7">
    <location>
        <begin position="412"/>
        <end position="473"/>
    </location>
</feature>
<dbReference type="GO" id="GO:0030490">
    <property type="term" value="P:maturation of SSU-rRNA"/>
    <property type="evidence" value="ECO:0007669"/>
    <property type="project" value="TreeGrafter"/>
</dbReference>
<dbReference type="GO" id="GO:0030692">
    <property type="term" value="C:Noc4p-Nop14p complex"/>
    <property type="evidence" value="ECO:0007669"/>
    <property type="project" value="TreeGrafter"/>
</dbReference>
<feature type="region of interest" description="Disordered" evidence="7">
    <location>
        <begin position="889"/>
        <end position="915"/>
    </location>
</feature>
<dbReference type="InterPro" id="IPR007276">
    <property type="entry name" value="Nop14"/>
</dbReference>
<keyword evidence="3" id="KW-0690">Ribosome biogenesis</keyword>
<comment type="similarity">
    <text evidence="2">Belongs to the NOP14 family.</text>
</comment>
<dbReference type="EMBL" id="JAGTJQ010000003">
    <property type="protein sequence ID" value="KAH7035041.1"/>
    <property type="molecule type" value="Genomic_DNA"/>
</dbReference>
<evidence type="ECO:0000256" key="1">
    <source>
        <dbReference type="ARBA" id="ARBA00004604"/>
    </source>
</evidence>
<keyword evidence="5" id="KW-0539">Nucleus</keyword>
<feature type="region of interest" description="Disordered" evidence="7">
    <location>
        <begin position="1"/>
        <end position="47"/>
    </location>
</feature>
<protein>
    <submittedName>
        <fullName evidence="8">Nucleolar protein 14</fullName>
    </submittedName>
</protein>
<organism evidence="8 9">
    <name type="scientific">Microdochium trichocladiopsis</name>
    <dbReference type="NCBI Taxonomy" id="1682393"/>
    <lineage>
        <taxon>Eukaryota</taxon>
        <taxon>Fungi</taxon>
        <taxon>Dikarya</taxon>
        <taxon>Ascomycota</taxon>
        <taxon>Pezizomycotina</taxon>
        <taxon>Sordariomycetes</taxon>
        <taxon>Xylariomycetidae</taxon>
        <taxon>Xylariales</taxon>
        <taxon>Microdochiaceae</taxon>
        <taxon>Microdochium</taxon>
    </lineage>
</organism>
<proteinExistence type="inferred from homology"/>
<comment type="function">
    <text evidence="6">Involved in nucleolar processing of pre-18S ribosomal RNA. Has a role in the nuclear export of 40S pre-ribosomal subunit to the cytoplasm.</text>
</comment>
<feature type="compositionally biased region" description="Acidic residues" evidence="7">
    <location>
        <begin position="416"/>
        <end position="447"/>
    </location>
</feature>
<dbReference type="AlphaFoldDB" id="A0A9P9BWG2"/>
<feature type="compositionally biased region" description="Basic and acidic residues" evidence="7">
    <location>
        <begin position="893"/>
        <end position="909"/>
    </location>
</feature>
<evidence type="ECO:0000313" key="8">
    <source>
        <dbReference type="EMBL" id="KAH7035041.1"/>
    </source>
</evidence>
<accession>A0A9P9BWG2</accession>
<gene>
    <name evidence="8" type="ORF">B0I36DRAFT_317487</name>
</gene>
<keyword evidence="4" id="KW-0698">rRNA processing</keyword>
<feature type="compositionally biased region" description="Acidic residues" evidence="7">
    <location>
        <begin position="183"/>
        <end position="198"/>
    </location>
</feature>
<comment type="caution">
    <text evidence="8">The sequence shown here is derived from an EMBL/GenBank/DDBJ whole genome shotgun (WGS) entry which is preliminary data.</text>
</comment>
<name>A0A9P9BWG2_9PEZI</name>
<dbReference type="RefSeq" id="XP_046015134.1">
    <property type="nucleotide sequence ID" value="XM_046153166.1"/>
</dbReference>
<evidence type="ECO:0000256" key="5">
    <source>
        <dbReference type="ARBA" id="ARBA00023242"/>
    </source>
</evidence>
<sequence>MAGSQLKRLKASLREQGVIGPQKSKKQRKQEAQGGNGTVANRHSKNAQLAGLREQFNPFDLKHNVRGPKFDVTTNRAPIGNAAKGIHGRPSEAKALGEERRRQTLLVEMNRRNKVGGIEDKRFGENDPTLAPEDKMLERFAREKQRSHKRGSMFDLEDDDEPTFGLTHMGKSLSLDGPALVDDFNEDDLEGLSDEDGSDNGRAALKRMRELDTFNGDDGQPERKKSKQEVMKELIAKSKAYKHQRQEAKDADEDLREELDKELPDLHALLFQSRSKDTKATTDGLAPDTAAQQMEKLERDYDMRLRQLAQDRKAQPTERTKTEEEQAEEESKRLKQLEEKRMRRMQGEDDSESENENDQPDVDTTNGPIIFQENEEEDDFGLGSGIKTRPTAAELGFDDEDDFLIEDDLVASGSELDVDSDEDIEDESMGADDDSASDSQEEEDDDEFTKGLLNDEETNNPVFSSRLNGTDQTAEAVDDARGIPYTFACPETHADLCSITENIPAEHLPVVVQRIRALYHPKLNADNKAKLGKFSVALVQHLAHLGNLPSPPPFSVLESLTRHLHSLAKTYALEIATAFRQHLEEMGQSRALSPLLGDLVVLTAIGTIFPTSDHFHQVATPAMLSIARYLGQKVPKELTDLTRGTYMSTLALQYQKVAKRYVPEVMNFSFNTLCALAPIRAKALLVPSPLHEMSSEMRILQVKNVSVRSLRPTDCVETQKSDIAATGVAIVCTTLKILDAAADLWTGKAAFLESFTPVTRVLGHYGSKTCRAELPTALNDAVEKLKTKLERMLRLAQMARRPLELHHHKPLAIKTAIPKFEDSFDPTKHYDPDRERAELAKLKKEHKRERKGALRELRKDANFMAREKLRVKKVKDAAYEKKYRRLVAEIQGEEGREANQYEREKEMRKRANKKR</sequence>
<evidence type="ECO:0000256" key="3">
    <source>
        <dbReference type="ARBA" id="ARBA00022517"/>
    </source>
</evidence>
<feature type="compositionally biased region" description="Polar residues" evidence="7">
    <location>
        <begin position="459"/>
        <end position="473"/>
    </location>
</feature>
<feature type="region of interest" description="Disordered" evidence="7">
    <location>
        <begin position="141"/>
        <end position="387"/>
    </location>
</feature>
<dbReference type="OrthoDB" id="441771at2759"/>
<reference evidence="8" key="1">
    <citation type="journal article" date="2021" name="Nat. Commun.">
        <title>Genetic determinants of endophytism in the Arabidopsis root mycobiome.</title>
        <authorList>
            <person name="Mesny F."/>
            <person name="Miyauchi S."/>
            <person name="Thiergart T."/>
            <person name="Pickel B."/>
            <person name="Atanasova L."/>
            <person name="Karlsson M."/>
            <person name="Huettel B."/>
            <person name="Barry K.W."/>
            <person name="Haridas S."/>
            <person name="Chen C."/>
            <person name="Bauer D."/>
            <person name="Andreopoulos W."/>
            <person name="Pangilinan J."/>
            <person name="LaButti K."/>
            <person name="Riley R."/>
            <person name="Lipzen A."/>
            <person name="Clum A."/>
            <person name="Drula E."/>
            <person name="Henrissat B."/>
            <person name="Kohler A."/>
            <person name="Grigoriev I.V."/>
            <person name="Martin F.M."/>
            <person name="Hacquard S."/>
        </authorList>
    </citation>
    <scope>NUCLEOTIDE SEQUENCE</scope>
    <source>
        <strain evidence="8">MPI-CAGE-CH-0230</strain>
    </source>
</reference>
<evidence type="ECO:0000256" key="4">
    <source>
        <dbReference type="ARBA" id="ARBA00022552"/>
    </source>
</evidence>
<feature type="compositionally biased region" description="Basic and acidic residues" evidence="7">
    <location>
        <begin position="295"/>
        <end position="347"/>
    </location>
</feature>
<feature type="compositionally biased region" description="Acidic residues" evidence="7">
    <location>
        <begin position="348"/>
        <end position="361"/>
    </location>
</feature>
<dbReference type="Proteomes" id="UP000756346">
    <property type="component" value="Unassembled WGS sequence"/>
</dbReference>
<evidence type="ECO:0000313" key="9">
    <source>
        <dbReference type="Proteomes" id="UP000756346"/>
    </source>
</evidence>
<dbReference type="Pfam" id="PF04147">
    <property type="entry name" value="Nop14"/>
    <property type="match status" value="1"/>
</dbReference>
<evidence type="ECO:0000256" key="7">
    <source>
        <dbReference type="SAM" id="MobiDB-lite"/>
    </source>
</evidence>
<dbReference type="PANTHER" id="PTHR23183">
    <property type="entry name" value="NOP14"/>
    <property type="match status" value="1"/>
</dbReference>
<dbReference type="GO" id="GO:0032040">
    <property type="term" value="C:small-subunit processome"/>
    <property type="evidence" value="ECO:0007669"/>
    <property type="project" value="InterPro"/>
</dbReference>
<dbReference type="GeneID" id="70182712"/>
<evidence type="ECO:0000256" key="6">
    <source>
        <dbReference type="ARBA" id="ARBA00024695"/>
    </source>
</evidence>
<dbReference type="PANTHER" id="PTHR23183:SF0">
    <property type="entry name" value="NUCLEOLAR PROTEIN 14"/>
    <property type="match status" value="1"/>
</dbReference>
<keyword evidence="9" id="KW-1185">Reference proteome</keyword>
<evidence type="ECO:0000256" key="2">
    <source>
        <dbReference type="ARBA" id="ARBA00007466"/>
    </source>
</evidence>
<comment type="subcellular location">
    <subcellularLocation>
        <location evidence="1">Nucleus</location>
        <location evidence="1">Nucleolus</location>
    </subcellularLocation>
</comment>
<feature type="compositionally biased region" description="Basic and acidic residues" evidence="7">
    <location>
        <begin position="220"/>
        <end position="236"/>
    </location>
</feature>